<gene>
    <name evidence="1" type="ORF">SDC9_191863</name>
</gene>
<name>A0A645HZ23_9ZZZZ</name>
<dbReference type="EMBL" id="VSSQ01103321">
    <property type="protein sequence ID" value="MPN44301.1"/>
    <property type="molecule type" value="Genomic_DNA"/>
</dbReference>
<comment type="caution">
    <text evidence="1">The sequence shown here is derived from an EMBL/GenBank/DDBJ whole genome shotgun (WGS) entry which is preliminary data.</text>
</comment>
<reference evidence="1" key="1">
    <citation type="submission" date="2019-08" db="EMBL/GenBank/DDBJ databases">
        <authorList>
            <person name="Kucharzyk K."/>
            <person name="Murdoch R.W."/>
            <person name="Higgins S."/>
            <person name="Loffler F."/>
        </authorList>
    </citation>
    <scope>NUCLEOTIDE SEQUENCE</scope>
</reference>
<sequence>MTADIGEAMFLGNGSDSADHRSLHAAQVYHYGGLCNFFRVGLHPFHRRAGTDGGQNQIALRELFVCQRPVDGAAETSQSHGLGVRVQPPYHVSRASLHAFCHGAADEAKANDSNVHRFSPPG</sequence>
<accession>A0A645HZ23</accession>
<protein>
    <submittedName>
        <fullName evidence="1">Uncharacterized protein</fullName>
    </submittedName>
</protein>
<evidence type="ECO:0000313" key="1">
    <source>
        <dbReference type="EMBL" id="MPN44301.1"/>
    </source>
</evidence>
<proteinExistence type="predicted"/>
<dbReference type="AlphaFoldDB" id="A0A645HZ23"/>
<organism evidence="1">
    <name type="scientific">bioreactor metagenome</name>
    <dbReference type="NCBI Taxonomy" id="1076179"/>
    <lineage>
        <taxon>unclassified sequences</taxon>
        <taxon>metagenomes</taxon>
        <taxon>ecological metagenomes</taxon>
    </lineage>
</organism>